<sequence length="2155" mass="246330">MSHAPYHNTRSKTNYQNLSTSDLQDYSLSKQQNLSFKKDLRRQSRIFSPLPPQLLNSSTTTSALPISFREEAEEIEKDTMEEQLEEQFEKDNKDQIEALTQILAGKKQIEQQLLMKVSELKSPAEGIEAADQWLTLIEIIFRKLNYHQLCWPEEAAKHFQDDSLKTWYGSLKETINNNWDKFKQQLIQHLKGAADLSSATMATTTDTVKPPSPAPDEKSFDNYIRQHFTKFSGRNDEDPAVWLADVLEKFDCLEILESEWLFYIPSLLTSVARIWFGRNKLSITDFDEFIEKFSHEFNLKRDRPGSSWLSASSSHPPVANHIQTSKDPLHLSLLKTLNEQVIKKLKTFSGKNQNVISWIDDLEVQFTAHNWDDKIRLQCIPTILQDHALKWYTRNVALITSWSQFVTLIKDEFGSKFKEQEAFERMKNYQQSIHQSVVDFYNGLIDISREINPPPTDHNILQHLISNVRPSVKIKILEKQPKTTTEFLNYAKMFEQLAHLVENDPTVADAAASSEHNLNYVPPHRRFEHTEQLQRHDANVNGILQPNVSVSAPSAFTTNPRNFKPRGSYRGSSLCQKLSTTTKFRSAETLNDGNVSEKANITNPSLIFAPVVINNLKVHALFDTGATATIIKEAILRKTKHFKFISSKQTLSLADGVASLNVIGIVELQIKLNSFRTTIVAAVVKDLFTDCIIGVDYIRKYNLQFDFANDIIMITRGKFKVTVPMEPQPNLIKVPLRLTESVKIPPKEEMIIRVSACVSTASTLFRPSHNLRTQIPIIMANNLLQITDHRAVLTIYNPSEYPCMLSRGVIMGVSTLPVQQQRIQAEPQKLSPEEHIEQLINKIEDRHTHSDVDGESDRDTFRKMLLKFKHLFDTNKISVAKTEVVHAINTGAHSPPSSRFYPISPKKEQAMYDILQELLKAGLISKAKSEYASPALLTPKSDGSWRLVIDYKKLNLVTIKDQYPLPNMEQTIQRLGDGYNYFTKIDLKSGFWQIPIRIDDRRKTAFITPFGLYQFNVLPQGLKNSPPTFQRVMNTVLEPCRTYCQVYLDDIIIFSKTIEDHLSHVQNVLERLNANNLKLNPSKCSLAQPKIDYLGHTVTSTTITPLNEKINAILNLTEPKTLKEANKFIGGIAWYRKFIPKFSEVAAPIHTVTNLTKANKHKFKWGKDQSNAFCQLKRLLTTEPLLLKYPDDSKPLILATDASKIGIGGVLYQEIDDQRFNIYYHSQLISKSQQHYDTIEKEAFAIYKCFERMRSYLLGKEIIIFTDHCPLCHMMEKNIKNKRVDRISLLLQEYNIIQVIHVKGRHNCLPDYLSRNPTHDEDELMNTEYGLELATFDRHTHSGVVGVITRSAAKKQAVTTNAAPQNGDDRATQHDSIDDSGKPPDRVIPNHLDITKLVKEQQEDTDIQRKIQAIQQAPHKHPYVLADGILYKLLSRDRAKTKLKLIYLPKSMVQTCLRSYHTHATAAHFSVQRTYAKLKYKYWWPHMQQSVVDYINACVVCKQHNHSRQKKPGLLHPLPPPSGPFQVLGIDYCGPFSTTPTGNKYVLCLTDHFTRWVTAVAVPDCTAQTTAEHIFNDYICFFGVPTAILSDNGSHFQNQLMTALTQVLGHNHIYSTAYHPQTNGMIERFNATFVPQLAKLQDKQSNNWDLYLSSVVFAYNTGQHFSTGYSPFQLLFGCDAKLPPDAPPKQLIFNKPNDYFQQLTNNLKTYHQHARQLMLHNQTLAKLRYDRNRTDPQFQKGQLVLTRLYGKQNKLAEKFSIVPSRIVEVKHPVYLVENVETKYLARVHINDLRLLPVGDRVSGSTDSLTALALTIPSLKKRPDVHYLNYETSISTPRDDIDEGANGDHIDCTCNFRPYKDPRQTTSWSLQKAFALGFGLYLNKKYTCSNWGGGIDVQLNTWTFHDKETRHQQKYIRRALEQYAINDVITIWFIMVQQALYALRKTTRIPPPLSTVAPRPPSPGITNVQTIAFYAPETEPVTPPTDNAFNEPVTVNIPAESEFRRLLPLAQNFTCALISIPDTAVVPVGDRVSGPTPTSSSSSLPRRPQQQRTSTTSRVSEHHRKMKNKVSSIKYHKKDYQFSLTREIYYRFTMSDIKKVLAGLGLKARKLQPIDTTHGKQLLIGVYSQEQVNEFDLKLHDGLFTRGHYQRLYGRD</sequence>
<protein>
    <recommendedName>
        <fullName evidence="1">RNA-directed DNA polymerase</fullName>
        <ecNumber evidence="1">2.7.7.49</ecNumber>
    </recommendedName>
</protein>
<dbReference type="GO" id="GO:0003964">
    <property type="term" value="F:RNA-directed DNA polymerase activity"/>
    <property type="evidence" value="ECO:0007669"/>
    <property type="project" value="UniProtKB-KW"/>
</dbReference>
<dbReference type="InterPro" id="IPR043502">
    <property type="entry name" value="DNA/RNA_pol_sf"/>
</dbReference>
<dbReference type="Pfam" id="PF00665">
    <property type="entry name" value="rve"/>
    <property type="match status" value="1"/>
</dbReference>
<dbReference type="GO" id="GO:0003676">
    <property type="term" value="F:nucleic acid binding"/>
    <property type="evidence" value="ECO:0007669"/>
    <property type="project" value="InterPro"/>
</dbReference>
<keyword evidence="2" id="KW-0645">Protease</keyword>
<reference evidence="12" key="1">
    <citation type="submission" date="2021-02" db="EMBL/GenBank/DDBJ databases">
        <authorList>
            <person name="Nowell W R."/>
        </authorList>
    </citation>
    <scope>NUCLEOTIDE SEQUENCE</scope>
</reference>
<dbReference type="InterPro" id="IPR045358">
    <property type="entry name" value="Ty3_capsid"/>
</dbReference>
<evidence type="ECO:0000313" key="14">
    <source>
        <dbReference type="Proteomes" id="UP000677228"/>
    </source>
</evidence>
<feature type="region of interest" description="Disordered" evidence="9">
    <location>
        <begin position="2027"/>
        <end position="2069"/>
    </location>
</feature>
<proteinExistence type="predicted"/>
<dbReference type="CDD" id="cd09274">
    <property type="entry name" value="RNase_HI_RT_Ty3"/>
    <property type="match status" value="1"/>
</dbReference>
<dbReference type="InterPro" id="IPR021109">
    <property type="entry name" value="Peptidase_aspartic_dom_sf"/>
</dbReference>
<name>A0A8S2DGC7_9BILA</name>
<evidence type="ECO:0000256" key="8">
    <source>
        <dbReference type="ARBA" id="ARBA00022918"/>
    </source>
</evidence>
<dbReference type="Pfam" id="PF19259">
    <property type="entry name" value="Ty3_capsid"/>
    <property type="match status" value="1"/>
</dbReference>
<dbReference type="InterPro" id="IPR043128">
    <property type="entry name" value="Rev_trsase/Diguanyl_cyclase"/>
</dbReference>
<dbReference type="EMBL" id="CAJOBA010003152">
    <property type="protein sequence ID" value="CAF3672161.1"/>
    <property type="molecule type" value="Genomic_DNA"/>
</dbReference>
<keyword evidence="7" id="KW-0378">Hydrolase</keyword>
<dbReference type="InterPro" id="IPR019103">
    <property type="entry name" value="Peptidase_aspartic_DDI1-type"/>
</dbReference>
<dbReference type="InterPro" id="IPR001969">
    <property type="entry name" value="Aspartic_peptidase_AS"/>
</dbReference>
<keyword evidence="6" id="KW-0255">Endonuclease</keyword>
<keyword evidence="4" id="KW-0548">Nucleotidyltransferase</keyword>
<dbReference type="GO" id="GO:0015074">
    <property type="term" value="P:DNA integration"/>
    <property type="evidence" value="ECO:0007669"/>
    <property type="project" value="InterPro"/>
</dbReference>
<evidence type="ECO:0000313" key="12">
    <source>
        <dbReference type="EMBL" id="CAF0889759.1"/>
    </source>
</evidence>
<evidence type="ECO:0000256" key="9">
    <source>
        <dbReference type="SAM" id="MobiDB-lite"/>
    </source>
</evidence>
<dbReference type="Gene3D" id="3.10.20.370">
    <property type="match status" value="1"/>
</dbReference>
<dbReference type="FunFam" id="3.30.70.270:FF:000020">
    <property type="entry name" value="Transposon Tf2-6 polyprotein-like Protein"/>
    <property type="match status" value="1"/>
</dbReference>
<dbReference type="Pfam" id="PF00078">
    <property type="entry name" value="RVT_1"/>
    <property type="match status" value="1"/>
</dbReference>
<evidence type="ECO:0000259" key="11">
    <source>
        <dbReference type="PROSITE" id="PS50994"/>
    </source>
</evidence>
<accession>A0A8S2DGC7</accession>
<dbReference type="EC" id="2.7.7.49" evidence="1"/>
<dbReference type="InterPro" id="IPR041373">
    <property type="entry name" value="RT_RNaseH"/>
</dbReference>
<feature type="compositionally biased region" description="Low complexity" evidence="9">
    <location>
        <begin position="2030"/>
        <end position="2057"/>
    </location>
</feature>
<dbReference type="GO" id="GO:0004519">
    <property type="term" value="F:endonuclease activity"/>
    <property type="evidence" value="ECO:0007669"/>
    <property type="project" value="UniProtKB-KW"/>
</dbReference>
<keyword evidence="3" id="KW-0808">Transferase</keyword>
<evidence type="ECO:0000256" key="1">
    <source>
        <dbReference type="ARBA" id="ARBA00012493"/>
    </source>
</evidence>
<dbReference type="InterPro" id="IPR000477">
    <property type="entry name" value="RT_dom"/>
</dbReference>
<dbReference type="PROSITE" id="PS50994">
    <property type="entry name" value="INTEGRASE"/>
    <property type="match status" value="1"/>
</dbReference>
<organism evidence="12 14">
    <name type="scientific">Didymodactylos carnosus</name>
    <dbReference type="NCBI Taxonomy" id="1234261"/>
    <lineage>
        <taxon>Eukaryota</taxon>
        <taxon>Metazoa</taxon>
        <taxon>Spiralia</taxon>
        <taxon>Gnathifera</taxon>
        <taxon>Rotifera</taxon>
        <taxon>Eurotatoria</taxon>
        <taxon>Bdelloidea</taxon>
        <taxon>Philodinida</taxon>
        <taxon>Philodinidae</taxon>
        <taxon>Didymodactylos</taxon>
    </lineage>
</organism>
<dbReference type="GO" id="GO:0004190">
    <property type="term" value="F:aspartic-type endopeptidase activity"/>
    <property type="evidence" value="ECO:0007669"/>
    <property type="project" value="InterPro"/>
</dbReference>
<dbReference type="PANTHER" id="PTHR37984">
    <property type="entry name" value="PROTEIN CBG26694"/>
    <property type="match status" value="1"/>
</dbReference>
<evidence type="ECO:0000256" key="5">
    <source>
        <dbReference type="ARBA" id="ARBA00022722"/>
    </source>
</evidence>
<dbReference type="Gene3D" id="3.30.70.270">
    <property type="match status" value="2"/>
</dbReference>
<evidence type="ECO:0000259" key="10">
    <source>
        <dbReference type="PROSITE" id="PS50878"/>
    </source>
</evidence>
<dbReference type="EMBL" id="CAJNOK010003152">
    <property type="protein sequence ID" value="CAF0889759.1"/>
    <property type="molecule type" value="Genomic_DNA"/>
</dbReference>
<dbReference type="Proteomes" id="UP000677228">
    <property type="component" value="Unassembled WGS sequence"/>
</dbReference>
<dbReference type="Pfam" id="PF17917">
    <property type="entry name" value="RT_RNaseH"/>
    <property type="match status" value="1"/>
</dbReference>
<comment type="caution">
    <text evidence="12">The sequence shown here is derived from an EMBL/GenBank/DDBJ whole genome shotgun (WGS) entry which is preliminary data.</text>
</comment>
<dbReference type="Pfam" id="PF09668">
    <property type="entry name" value="Asp_protease"/>
    <property type="match status" value="1"/>
</dbReference>
<dbReference type="InterPro" id="IPR050951">
    <property type="entry name" value="Retrovirus_Pol_polyprotein"/>
</dbReference>
<dbReference type="Gene3D" id="3.10.10.10">
    <property type="entry name" value="HIV Type 1 Reverse Transcriptase, subunit A, domain 1"/>
    <property type="match status" value="1"/>
</dbReference>
<dbReference type="Gene3D" id="2.40.70.10">
    <property type="entry name" value="Acid Proteases"/>
    <property type="match status" value="1"/>
</dbReference>
<keyword evidence="8" id="KW-0695">RNA-directed DNA polymerase</keyword>
<dbReference type="InterPro" id="IPR001584">
    <property type="entry name" value="Integrase_cat-core"/>
</dbReference>
<evidence type="ECO:0000256" key="3">
    <source>
        <dbReference type="ARBA" id="ARBA00022679"/>
    </source>
</evidence>
<evidence type="ECO:0000256" key="7">
    <source>
        <dbReference type="ARBA" id="ARBA00022801"/>
    </source>
</evidence>
<feature type="domain" description="Integrase catalytic" evidence="11">
    <location>
        <begin position="1520"/>
        <end position="1679"/>
    </location>
</feature>
<dbReference type="InterPro" id="IPR012337">
    <property type="entry name" value="RNaseH-like_sf"/>
</dbReference>
<dbReference type="CDD" id="cd01647">
    <property type="entry name" value="RT_LTR"/>
    <property type="match status" value="1"/>
</dbReference>
<evidence type="ECO:0000256" key="2">
    <source>
        <dbReference type="ARBA" id="ARBA00022670"/>
    </source>
</evidence>
<dbReference type="SUPFAM" id="SSF56672">
    <property type="entry name" value="DNA/RNA polymerases"/>
    <property type="match status" value="1"/>
</dbReference>
<evidence type="ECO:0000256" key="6">
    <source>
        <dbReference type="ARBA" id="ARBA00022759"/>
    </source>
</evidence>
<dbReference type="Pfam" id="PF17921">
    <property type="entry name" value="Integrase_H2C2"/>
    <property type="match status" value="1"/>
</dbReference>
<dbReference type="FunFam" id="1.10.340.70:FF:000001">
    <property type="entry name" value="Retrovirus-related Pol polyprotein from transposon gypsy-like Protein"/>
    <property type="match status" value="1"/>
</dbReference>
<dbReference type="CDD" id="cd00303">
    <property type="entry name" value="retropepsin_like"/>
    <property type="match status" value="1"/>
</dbReference>
<feature type="compositionally biased region" description="Basic and acidic residues" evidence="9">
    <location>
        <begin position="1367"/>
        <end position="1385"/>
    </location>
</feature>
<dbReference type="PROSITE" id="PS50878">
    <property type="entry name" value="RT_POL"/>
    <property type="match status" value="1"/>
</dbReference>
<keyword evidence="5" id="KW-0540">Nuclease</keyword>
<feature type="domain" description="Reverse transcriptase" evidence="10">
    <location>
        <begin position="919"/>
        <end position="1098"/>
    </location>
</feature>
<evidence type="ECO:0000256" key="4">
    <source>
        <dbReference type="ARBA" id="ARBA00022695"/>
    </source>
</evidence>
<dbReference type="SUPFAM" id="SSF50630">
    <property type="entry name" value="Acid proteases"/>
    <property type="match status" value="1"/>
</dbReference>
<gene>
    <name evidence="12" type="ORF">OVA965_LOCUS9062</name>
    <name evidence="13" type="ORF">TMI583_LOCUS9057</name>
</gene>
<dbReference type="PANTHER" id="PTHR37984:SF5">
    <property type="entry name" value="PROTEIN NYNRIN-LIKE"/>
    <property type="match status" value="1"/>
</dbReference>
<dbReference type="GO" id="GO:0006508">
    <property type="term" value="P:proteolysis"/>
    <property type="evidence" value="ECO:0007669"/>
    <property type="project" value="UniProtKB-KW"/>
</dbReference>
<feature type="region of interest" description="Disordered" evidence="9">
    <location>
        <begin position="1355"/>
        <end position="1388"/>
    </location>
</feature>
<dbReference type="FunFam" id="3.30.420.10:FF:000032">
    <property type="entry name" value="Retrovirus-related Pol polyprotein from transposon 297-like Protein"/>
    <property type="match status" value="1"/>
</dbReference>
<evidence type="ECO:0000313" key="13">
    <source>
        <dbReference type="EMBL" id="CAF3672161.1"/>
    </source>
</evidence>
<dbReference type="SUPFAM" id="SSF53098">
    <property type="entry name" value="Ribonuclease H-like"/>
    <property type="match status" value="1"/>
</dbReference>
<dbReference type="Proteomes" id="UP000682733">
    <property type="component" value="Unassembled WGS sequence"/>
</dbReference>
<dbReference type="InterPro" id="IPR036397">
    <property type="entry name" value="RNaseH_sf"/>
</dbReference>
<dbReference type="FunFam" id="3.10.10.10:FF:000007">
    <property type="entry name" value="Retrovirus-related Pol polyprotein from transposon 17.6-like Protein"/>
    <property type="match status" value="1"/>
</dbReference>
<dbReference type="Gene3D" id="1.10.340.70">
    <property type="match status" value="1"/>
</dbReference>
<dbReference type="PROSITE" id="PS00141">
    <property type="entry name" value="ASP_PROTEASE"/>
    <property type="match status" value="1"/>
</dbReference>
<dbReference type="Gene3D" id="3.30.420.10">
    <property type="entry name" value="Ribonuclease H-like superfamily/Ribonuclease H"/>
    <property type="match status" value="1"/>
</dbReference>
<dbReference type="InterPro" id="IPR041588">
    <property type="entry name" value="Integrase_H2C2"/>
</dbReference>